<dbReference type="PANTHER" id="PTHR37971">
    <property type="entry name" value="ANTIBACTERIAL FACTOR-RELATED PEPTIDE 1-RELATED"/>
    <property type="match status" value="1"/>
</dbReference>
<dbReference type="PANTHER" id="PTHR37971:SF1">
    <property type="entry name" value="ANTIBACTERIAL FACTOR-RELATED PEPTIDE 1-RELATED"/>
    <property type="match status" value="1"/>
</dbReference>
<gene>
    <name evidence="2" type="primary">abf-2_0</name>
    <name evidence="2" type="ORF">Bhyg_10753</name>
</gene>
<feature type="signal peptide" evidence="1">
    <location>
        <begin position="1"/>
        <end position="19"/>
    </location>
</feature>
<feature type="chain" id="PRO_5040352613" evidence="1">
    <location>
        <begin position="20"/>
        <end position="75"/>
    </location>
</feature>
<sequence>MRITIVLACLVILATTSSAQTVFTTCARMNDGPIGAKVAQGLCIVSCSLQNCGTGTCQYRGRPVCVCSRCGVGSG</sequence>
<keyword evidence="3" id="KW-1185">Reference proteome</keyword>
<organism evidence="2 3">
    <name type="scientific">Pseudolycoriella hygida</name>
    <dbReference type="NCBI Taxonomy" id="35572"/>
    <lineage>
        <taxon>Eukaryota</taxon>
        <taxon>Metazoa</taxon>
        <taxon>Ecdysozoa</taxon>
        <taxon>Arthropoda</taxon>
        <taxon>Hexapoda</taxon>
        <taxon>Insecta</taxon>
        <taxon>Pterygota</taxon>
        <taxon>Neoptera</taxon>
        <taxon>Endopterygota</taxon>
        <taxon>Diptera</taxon>
        <taxon>Nematocera</taxon>
        <taxon>Sciaroidea</taxon>
        <taxon>Sciaridae</taxon>
        <taxon>Pseudolycoriella</taxon>
    </lineage>
</organism>
<dbReference type="GO" id="GO:0098542">
    <property type="term" value="P:defense response to other organism"/>
    <property type="evidence" value="ECO:0007669"/>
    <property type="project" value="InterPro"/>
</dbReference>
<dbReference type="OrthoDB" id="5786696at2759"/>
<keyword evidence="1" id="KW-0732">Signal</keyword>
<reference evidence="2" key="1">
    <citation type="submission" date="2022-07" db="EMBL/GenBank/DDBJ databases">
        <authorList>
            <person name="Trinca V."/>
            <person name="Uliana J.V.C."/>
            <person name="Torres T.T."/>
            <person name="Ward R.J."/>
            <person name="Monesi N."/>
        </authorList>
    </citation>
    <scope>NUCLEOTIDE SEQUENCE</scope>
    <source>
        <strain evidence="2">HSMRA1968</strain>
        <tissue evidence="2">Whole embryos</tissue>
    </source>
</reference>
<accession>A0A9Q0MU37</accession>
<dbReference type="Pfam" id="PF16839">
    <property type="entry name" value="Antimicrobial25"/>
    <property type="match status" value="1"/>
</dbReference>
<dbReference type="InterPro" id="IPR031770">
    <property type="entry name" value="Abf-1/2"/>
</dbReference>
<dbReference type="AlphaFoldDB" id="A0A9Q0MU37"/>
<dbReference type="Proteomes" id="UP001151699">
    <property type="component" value="Chromosome X"/>
</dbReference>
<dbReference type="Gene3D" id="3.30.30.110">
    <property type="entry name" value="Antibacterial factor-related peptide"/>
    <property type="match status" value="1"/>
</dbReference>
<evidence type="ECO:0000256" key="1">
    <source>
        <dbReference type="SAM" id="SignalP"/>
    </source>
</evidence>
<evidence type="ECO:0000313" key="2">
    <source>
        <dbReference type="EMBL" id="KAJ6638020.1"/>
    </source>
</evidence>
<proteinExistence type="predicted"/>
<protein>
    <submittedName>
        <fullName evidence="2">Antibacterial factor-related peptide 2</fullName>
    </submittedName>
</protein>
<name>A0A9Q0MU37_9DIPT</name>
<evidence type="ECO:0000313" key="3">
    <source>
        <dbReference type="Proteomes" id="UP001151699"/>
    </source>
</evidence>
<comment type="caution">
    <text evidence="2">The sequence shown here is derived from an EMBL/GenBank/DDBJ whole genome shotgun (WGS) entry which is preliminary data.</text>
</comment>
<dbReference type="EMBL" id="WJQU01000003">
    <property type="protein sequence ID" value="KAJ6638020.1"/>
    <property type="molecule type" value="Genomic_DNA"/>
</dbReference>
<dbReference type="InterPro" id="IPR038204">
    <property type="entry name" value="Abf-1/2_sf"/>
</dbReference>